<reference evidence="3" key="1">
    <citation type="journal article" date="2016" name="Nat. Genet.">
        <title>A high-quality carrot genome assembly provides new insights into carotenoid accumulation and asterid genome evolution.</title>
        <authorList>
            <person name="Iorizzo M."/>
            <person name="Ellison S."/>
            <person name="Senalik D."/>
            <person name="Zeng P."/>
            <person name="Satapoomin P."/>
            <person name="Huang J."/>
            <person name="Bowman M."/>
            <person name="Iovene M."/>
            <person name="Sanseverino W."/>
            <person name="Cavagnaro P."/>
            <person name="Yildiz M."/>
            <person name="Macko-Podgorni A."/>
            <person name="Moranska E."/>
            <person name="Grzebelus E."/>
            <person name="Grzebelus D."/>
            <person name="Ashrafi H."/>
            <person name="Zheng Z."/>
            <person name="Cheng S."/>
            <person name="Spooner D."/>
            <person name="Van Deynze A."/>
            <person name="Simon P."/>
        </authorList>
    </citation>
    <scope>NUCLEOTIDE SEQUENCE [LARGE SCALE GENOMIC DNA]</scope>
    <source>
        <tissue evidence="3">Leaf</tissue>
    </source>
</reference>
<feature type="compositionally biased region" description="Basic and acidic residues" evidence="2">
    <location>
        <begin position="406"/>
        <end position="422"/>
    </location>
</feature>
<proteinExistence type="predicted"/>
<organism evidence="3">
    <name type="scientific">Daucus carota subsp. sativus</name>
    <name type="common">Carrot</name>
    <dbReference type="NCBI Taxonomy" id="79200"/>
    <lineage>
        <taxon>Eukaryota</taxon>
        <taxon>Viridiplantae</taxon>
        <taxon>Streptophyta</taxon>
        <taxon>Embryophyta</taxon>
        <taxon>Tracheophyta</taxon>
        <taxon>Spermatophyta</taxon>
        <taxon>Magnoliopsida</taxon>
        <taxon>eudicotyledons</taxon>
        <taxon>Gunneridae</taxon>
        <taxon>Pentapetalae</taxon>
        <taxon>asterids</taxon>
        <taxon>campanulids</taxon>
        <taxon>Apiales</taxon>
        <taxon>Apiaceae</taxon>
        <taxon>Apioideae</taxon>
        <taxon>Scandiceae</taxon>
        <taxon>Daucinae</taxon>
        <taxon>Daucus</taxon>
        <taxon>Daucus sect. Daucus</taxon>
    </lineage>
</organism>
<dbReference type="Gramene" id="KZM82422">
    <property type="protein sequence ID" value="KZM82422"/>
    <property type="gene ID" value="DCAR_029991"/>
</dbReference>
<feature type="compositionally biased region" description="Polar residues" evidence="2">
    <location>
        <begin position="261"/>
        <end position="274"/>
    </location>
</feature>
<evidence type="ECO:0000256" key="2">
    <source>
        <dbReference type="SAM" id="MobiDB-lite"/>
    </source>
</evidence>
<feature type="compositionally biased region" description="Acidic residues" evidence="2">
    <location>
        <begin position="295"/>
        <end position="311"/>
    </location>
</feature>
<comment type="caution">
    <text evidence="3">The sequence shown here is derived from an EMBL/GenBank/DDBJ whole genome shotgun (WGS) entry which is preliminary data.</text>
</comment>
<accession>A0A175YHW8</accession>
<feature type="region of interest" description="Disordered" evidence="2">
    <location>
        <begin position="244"/>
        <end position="313"/>
    </location>
</feature>
<name>A0A175YHW8_DAUCS</name>
<feature type="region of interest" description="Disordered" evidence="2">
    <location>
        <begin position="485"/>
        <end position="666"/>
    </location>
</feature>
<feature type="compositionally biased region" description="Acidic residues" evidence="2">
    <location>
        <begin position="245"/>
        <end position="259"/>
    </location>
</feature>
<feature type="compositionally biased region" description="Polar residues" evidence="2">
    <location>
        <begin position="564"/>
        <end position="579"/>
    </location>
</feature>
<feature type="coiled-coil region" evidence="1">
    <location>
        <begin position="704"/>
        <end position="742"/>
    </location>
</feature>
<keyword evidence="1" id="KW-0175">Coiled coil</keyword>
<sequence>MSEFSFARFAMTESVYLNKSLLRDFLSSISVVNAGQVLGITCQIQGRTLSITENTLNTALQLPTEDFEAVPDRAERTNFFFAIHCQRENGDLPGKMYVKHLPREWNFFFNSISHVFAPKTGGFHGITIFNQEIGIAIAQNTRINLGHLIMGAFQDSLRKNRNILLYPRFFQIVLNQMLTPAERAVYPNIDNVICSFMTTRVISMLENHQNYTNNEDVVLPEAMQEFLNNQNLPPPHIQNVADPVVQEEEAPETQAEEVTESSHQANIPETQTSQMEEEVIVEDAQTSSDDNAQSEGEDSLQDNSTDSEDEVNTPVQTTAADVMVDVDELFSNTYNPLLQSGIPSDSDNLSFDAPDWVQNLLDSNQLSPPLTSANEFEIPQVHNQGTTSQTIEAETTLPLSQPSLISEREGESALSAPHKESVSETAALSPSQERRIEPETTADMSISSPPQPNTIPMHSEVAHTVEELTVANTLSSMSGIDTVVSDPFQGQVPSQASGGNLDEMPLSTSLSTPLGGTFPDPSKDSSPLEGERQSVSEPFVSGSVPVIEDLSQSLSPSKAVVGNQGASPIQGSHPSSPVSTHPEIPTQDPSKDSLLSSGRQLVSYDSDSSDEETEDEGSRTFIAPSVTSLEEAKKISSAGTSKDAGNPLSERETLTEPIIQKPSAPLSALVLSEIRETPAERTSENPSTQPSIESAIPTVSVTEFEALKFKVQHLEAENLVLREELVEIKSTMKQRLAALEAKLLASQPSREDYSTEGERAAEKAKGKRVISGVSEELIDSALRHQFSYTHDEYIPEFVDDRVIRMVGAENEDLEEGEIPDAEVFADELAYHNDIFPAEEFEIANPQDIANVARDYAEQRRAREKWS</sequence>
<protein>
    <submittedName>
        <fullName evidence="3">Uncharacterized protein</fullName>
    </submittedName>
</protein>
<dbReference type="AlphaFoldDB" id="A0A175YHW8"/>
<dbReference type="EMBL" id="LNRQ01000009">
    <property type="protein sequence ID" value="KZM82422.1"/>
    <property type="molecule type" value="Genomic_DNA"/>
</dbReference>
<feature type="compositionally biased region" description="Polar residues" evidence="2">
    <location>
        <begin position="284"/>
        <end position="294"/>
    </location>
</feature>
<evidence type="ECO:0000256" key="1">
    <source>
        <dbReference type="SAM" id="Coils"/>
    </source>
</evidence>
<gene>
    <name evidence="3" type="ORF">DCAR_029991</name>
</gene>
<feature type="region of interest" description="Disordered" evidence="2">
    <location>
        <begin position="406"/>
        <end position="456"/>
    </location>
</feature>
<evidence type="ECO:0000313" key="3">
    <source>
        <dbReference type="EMBL" id="KZM82422.1"/>
    </source>
</evidence>